<organism evidence="4 5">
    <name type="scientific">Parasporobacterium paucivorans DSM 15970</name>
    <dbReference type="NCBI Taxonomy" id="1122934"/>
    <lineage>
        <taxon>Bacteria</taxon>
        <taxon>Bacillati</taxon>
        <taxon>Bacillota</taxon>
        <taxon>Clostridia</taxon>
        <taxon>Lachnospirales</taxon>
        <taxon>Lachnospiraceae</taxon>
        <taxon>Parasporobacterium</taxon>
    </lineage>
</organism>
<accession>A0A1M6J786</accession>
<dbReference type="PROSITE" id="PS51900">
    <property type="entry name" value="CB"/>
    <property type="match status" value="1"/>
</dbReference>
<gene>
    <name evidence="4" type="ORF">SAMN02745691_01924</name>
</gene>
<dbReference type="GO" id="GO:0004519">
    <property type="term" value="F:endonuclease activity"/>
    <property type="evidence" value="ECO:0007669"/>
    <property type="project" value="InterPro"/>
</dbReference>
<dbReference type="EMBL" id="FQYT01000021">
    <property type="protein sequence ID" value="SHJ42548.1"/>
    <property type="molecule type" value="Genomic_DNA"/>
</dbReference>
<evidence type="ECO:0000313" key="5">
    <source>
        <dbReference type="Proteomes" id="UP000184342"/>
    </source>
</evidence>
<evidence type="ECO:0000256" key="1">
    <source>
        <dbReference type="ARBA" id="ARBA00023125"/>
    </source>
</evidence>
<dbReference type="InterPro" id="IPR003615">
    <property type="entry name" value="HNH_nuc"/>
</dbReference>
<dbReference type="GO" id="GO:0008270">
    <property type="term" value="F:zinc ion binding"/>
    <property type="evidence" value="ECO:0007669"/>
    <property type="project" value="InterPro"/>
</dbReference>
<proteinExistence type="predicted"/>
<evidence type="ECO:0000313" key="4">
    <source>
        <dbReference type="EMBL" id="SHJ42548.1"/>
    </source>
</evidence>
<dbReference type="RefSeq" id="WP_094757412.1">
    <property type="nucleotide sequence ID" value="NZ_FQYT01000021.1"/>
</dbReference>
<dbReference type="InterPro" id="IPR002711">
    <property type="entry name" value="HNH"/>
</dbReference>
<evidence type="ECO:0000259" key="3">
    <source>
        <dbReference type="PROSITE" id="PS51900"/>
    </source>
</evidence>
<sequence length="238" mass="27765">MNTEFVLREYYIRYLRDVRQLSESSIKHYIDALNNISRYLVKNKKIEKMIYEVGDIGELEIIRAYLHSDEEFKALDKRGHRMYSASLNNYYKFAIGEGFQNERKKLEILDIEIPVQGQVASAQKIWKRSGIILRQSIESAGYKCEIDSSHTTFTAESTRRQYMEGHHAIPIHRQVHFDISLDVYANIVCLCPTCHRLLHHGLGKDKMNALNQIYNERVDRLAHSGIKISKSEFVEIAI</sequence>
<feature type="domain" description="Core-binding (CB)" evidence="3">
    <location>
        <begin position="2"/>
        <end position="95"/>
    </location>
</feature>
<protein>
    <submittedName>
        <fullName evidence="4">5-methylcytosine-specific restriction enzyme A</fullName>
    </submittedName>
</protein>
<dbReference type="CDD" id="cd00085">
    <property type="entry name" value="HNHc"/>
    <property type="match status" value="1"/>
</dbReference>
<name>A0A1M6J786_9FIRM</name>
<dbReference type="Pfam" id="PF01844">
    <property type="entry name" value="HNH"/>
    <property type="match status" value="1"/>
</dbReference>
<dbReference type="InterPro" id="IPR044068">
    <property type="entry name" value="CB"/>
</dbReference>
<keyword evidence="5" id="KW-1185">Reference proteome</keyword>
<keyword evidence="1 2" id="KW-0238">DNA-binding</keyword>
<dbReference type="STRING" id="1122934.SAMN02745691_01924"/>
<dbReference type="Gene3D" id="1.10.150.130">
    <property type="match status" value="1"/>
</dbReference>
<dbReference type="GO" id="GO:0003677">
    <property type="term" value="F:DNA binding"/>
    <property type="evidence" value="ECO:0007669"/>
    <property type="project" value="UniProtKB-UniRule"/>
</dbReference>
<reference evidence="4 5" key="1">
    <citation type="submission" date="2016-11" db="EMBL/GenBank/DDBJ databases">
        <authorList>
            <person name="Jaros S."/>
            <person name="Januszkiewicz K."/>
            <person name="Wedrychowicz H."/>
        </authorList>
    </citation>
    <scope>NUCLEOTIDE SEQUENCE [LARGE SCALE GENOMIC DNA]</scope>
    <source>
        <strain evidence="4 5">DSM 15970</strain>
    </source>
</reference>
<dbReference type="InterPro" id="IPR010998">
    <property type="entry name" value="Integrase_recombinase_N"/>
</dbReference>
<dbReference type="Proteomes" id="UP000184342">
    <property type="component" value="Unassembled WGS sequence"/>
</dbReference>
<dbReference type="AlphaFoldDB" id="A0A1M6J786"/>
<evidence type="ECO:0000256" key="2">
    <source>
        <dbReference type="PROSITE-ProRule" id="PRU01248"/>
    </source>
</evidence>
<dbReference type="OrthoDB" id="9779761at2"/>